<dbReference type="SUPFAM" id="SSF50118">
    <property type="entry name" value="Cell growth inhibitor/plasmid maintenance toxic component"/>
    <property type="match status" value="1"/>
</dbReference>
<reference evidence="3" key="1">
    <citation type="journal article" date="2019" name="Int. J. Syst. Evol. Microbiol.">
        <title>The Global Catalogue of Microorganisms (GCM) 10K type strain sequencing project: providing services to taxonomists for standard genome sequencing and annotation.</title>
        <authorList>
            <consortium name="The Broad Institute Genomics Platform"/>
            <consortium name="The Broad Institute Genome Sequencing Center for Infectious Disease"/>
            <person name="Wu L."/>
            <person name="Ma J."/>
        </authorList>
    </citation>
    <scope>NUCLEOTIDE SEQUENCE [LARGE SCALE GENOMIC DNA]</scope>
    <source>
        <strain evidence="3">JCM 16961</strain>
    </source>
</reference>
<feature type="region of interest" description="Disordered" evidence="1">
    <location>
        <begin position="20"/>
        <end position="78"/>
    </location>
</feature>
<gene>
    <name evidence="2" type="ORF">GCM10022377_04210</name>
</gene>
<evidence type="ECO:0000313" key="3">
    <source>
        <dbReference type="Proteomes" id="UP001501536"/>
    </source>
</evidence>
<evidence type="ECO:0000313" key="2">
    <source>
        <dbReference type="EMBL" id="GAA3694691.1"/>
    </source>
</evidence>
<name>A0ABP7CQX1_9MICC</name>
<organism evidence="2 3">
    <name type="scientific">Zhihengliuella alba</name>
    <dbReference type="NCBI Taxonomy" id="547018"/>
    <lineage>
        <taxon>Bacteria</taxon>
        <taxon>Bacillati</taxon>
        <taxon>Actinomycetota</taxon>
        <taxon>Actinomycetes</taxon>
        <taxon>Micrococcales</taxon>
        <taxon>Micrococcaceae</taxon>
        <taxon>Zhihengliuella</taxon>
    </lineage>
</organism>
<feature type="compositionally biased region" description="Gly residues" evidence="1">
    <location>
        <begin position="26"/>
        <end position="35"/>
    </location>
</feature>
<dbReference type="Proteomes" id="UP001501536">
    <property type="component" value="Unassembled WGS sequence"/>
</dbReference>
<evidence type="ECO:0000256" key="1">
    <source>
        <dbReference type="SAM" id="MobiDB-lite"/>
    </source>
</evidence>
<accession>A0ABP7CQX1</accession>
<proteinExistence type="predicted"/>
<dbReference type="Pfam" id="PF02452">
    <property type="entry name" value="PemK_toxin"/>
    <property type="match status" value="1"/>
</dbReference>
<sequence>MQINMRSLRRFARLATRVYREERRAGGGSRSGAGGPSPERVGRTGPAGTGAGSGDWRDGGYPGDYTGPLRPVYSPAPDGLPDPGEIVWSWVPYEEDAGQGKDRPVLLVGHDGAYLLGLMLTSRDRNNAQRHDAGYVDIGSGPWDPRGRESEVKLDRVIRLLPQGVRREGAVLPRDRFAQVVRALPASE</sequence>
<protein>
    <submittedName>
        <fullName evidence="2">Type II toxin-antitoxin system PemK/MazF family toxin</fullName>
    </submittedName>
</protein>
<keyword evidence="3" id="KW-1185">Reference proteome</keyword>
<dbReference type="InterPro" id="IPR003477">
    <property type="entry name" value="PemK-like"/>
</dbReference>
<comment type="caution">
    <text evidence="2">The sequence shown here is derived from an EMBL/GenBank/DDBJ whole genome shotgun (WGS) entry which is preliminary data.</text>
</comment>
<dbReference type="EMBL" id="BAABCJ010000001">
    <property type="protein sequence ID" value="GAA3694691.1"/>
    <property type="molecule type" value="Genomic_DNA"/>
</dbReference>